<comment type="caution">
    <text evidence="3">The sequence shown here is derived from an EMBL/GenBank/DDBJ whole genome shotgun (WGS) entry which is preliminary data.</text>
</comment>
<feature type="compositionally biased region" description="Basic and acidic residues" evidence="1">
    <location>
        <begin position="237"/>
        <end position="248"/>
    </location>
</feature>
<evidence type="ECO:0000313" key="4">
    <source>
        <dbReference type="Proteomes" id="UP000739069"/>
    </source>
</evidence>
<feature type="transmembrane region" description="Helical" evidence="2">
    <location>
        <begin position="564"/>
        <end position="583"/>
    </location>
</feature>
<proteinExistence type="predicted"/>
<feature type="region of interest" description="Disordered" evidence="1">
    <location>
        <begin position="533"/>
        <end position="558"/>
    </location>
</feature>
<organism evidence="3 4">
    <name type="scientific">Rothia mucilaginosa</name>
    <dbReference type="NCBI Taxonomy" id="43675"/>
    <lineage>
        <taxon>Bacteria</taxon>
        <taxon>Bacillati</taxon>
        <taxon>Actinomycetota</taxon>
        <taxon>Actinomycetes</taxon>
        <taxon>Micrococcales</taxon>
        <taxon>Micrococcaceae</taxon>
        <taxon>Rothia</taxon>
    </lineage>
</organism>
<accession>A0A943Y6I1</accession>
<feature type="compositionally biased region" description="Low complexity" evidence="1">
    <location>
        <begin position="412"/>
        <end position="432"/>
    </location>
</feature>
<feature type="compositionally biased region" description="Low complexity" evidence="1">
    <location>
        <begin position="220"/>
        <end position="236"/>
    </location>
</feature>
<feature type="region of interest" description="Disordered" evidence="1">
    <location>
        <begin position="395"/>
        <end position="432"/>
    </location>
</feature>
<sequence length="606" mass="62554">MFTTQRTARGAALVASAAFGLGGTLAPATLAPASFVPAAHAQPHGATSAVNQPASRDANVDVFIMGLIGQSEDYILINLGGVKSLDHVQMRLVAVTVDGSEIASMVVPSSQLTVSKNDDGYLDVSIHQRLNIEQVYMVEVTDFLTGDSSFVELDPEYGESVEGLVASRQNLFFPDTPGVQRAPINPVSPVPHPVVDPVPSKDVQEDRPQPTAAPAPAPVPATSESASPTPSAVASEKPGDAEGSRDSEPTADASVAPKPKGDRILVYDRSSNQIPAETREATLEISTAELRGSSDLQTIRTSVKNVGESSLGYDVMVFEMPADGGAVGAPLATTHVSPEQVKDGAFSADLKVPGTSLIGGKRYRVVAVGGESPDALKLMATSAFSVSIIQRAGSADASADSNNQPKPTLAYSSSEQLPDYSSSSSDASPSVADSLPARGVVGDVVPPIPSAEGVLNRAVLARSLAERAIPQAHAVSSNFVTDSNVTPVMSGYVAFIGGRTVVNLMGYQTSGSSTESVASPAVREGYRLGSDGFYTRGTKARGGSDSQSLEASASEDAPLPEGTVPLGIALAGSVVFVGSAVMVNQYRRRMEASIEAEATETVDVSA</sequence>
<protein>
    <submittedName>
        <fullName evidence="3">Propanediol dehydratase</fullName>
    </submittedName>
</protein>
<evidence type="ECO:0000313" key="3">
    <source>
        <dbReference type="EMBL" id="MBS6635603.1"/>
    </source>
</evidence>
<evidence type="ECO:0000256" key="1">
    <source>
        <dbReference type="SAM" id="MobiDB-lite"/>
    </source>
</evidence>
<dbReference type="EMBL" id="JAGZXI010000013">
    <property type="protein sequence ID" value="MBS6635603.1"/>
    <property type="molecule type" value="Genomic_DNA"/>
</dbReference>
<feature type="region of interest" description="Disordered" evidence="1">
    <location>
        <begin position="182"/>
        <end position="264"/>
    </location>
</feature>
<reference evidence="3" key="1">
    <citation type="submission" date="2021-02" db="EMBL/GenBank/DDBJ databases">
        <title>Infant gut strain persistence is associated with maternal origin, phylogeny, and functional potential including surface adhesion and iron acquisition.</title>
        <authorList>
            <person name="Lou Y.C."/>
        </authorList>
    </citation>
    <scope>NUCLEOTIDE SEQUENCE</scope>
    <source>
        <strain evidence="3">L1_008_092G1_dasL1_008_092G1_concoct_16</strain>
    </source>
</reference>
<name>A0A943Y6I1_9MICC</name>
<keyword evidence="2" id="KW-0472">Membrane</keyword>
<gene>
    <name evidence="3" type="ORF">KH265_08185</name>
</gene>
<feature type="compositionally biased region" description="Pro residues" evidence="1">
    <location>
        <begin position="186"/>
        <end position="196"/>
    </location>
</feature>
<dbReference type="RefSeq" id="WP_303953702.1">
    <property type="nucleotide sequence ID" value="NZ_JAGZXI010000013.1"/>
</dbReference>
<dbReference type="Proteomes" id="UP000739069">
    <property type="component" value="Unassembled WGS sequence"/>
</dbReference>
<evidence type="ECO:0000256" key="2">
    <source>
        <dbReference type="SAM" id="Phobius"/>
    </source>
</evidence>
<keyword evidence="2" id="KW-0812">Transmembrane</keyword>
<dbReference type="AlphaFoldDB" id="A0A943Y6I1"/>
<keyword evidence="2" id="KW-1133">Transmembrane helix</keyword>